<dbReference type="PANTHER" id="PTHR18964:SF149">
    <property type="entry name" value="BIFUNCTIONAL UDP-N-ACETYLGLUCOSAMINE 2-EPIMERASE_N-ACETYLMANNOSAMINE KINASE"/>
    <property type="match status" value="1"/>
</dbReference>
<dbReference type="PANTHER" id="PTHR18964">
    <property type="entry name" value="ROK (REPRESSOR, ORF, KINASE) FAMILY"/>
    <property type="match status" value="1"/>
</dbReference>
<proteinExistence type="inferred from homology"/>
<comment type="caution">
    <text evidence="2">The sequence shown here is derived from an EMBL/GenBank/DDBJ whole genome shotgun (WGS) entry which is preliminary data.</text>
</comment>
<dbReference type="Gene3D" id="3.30.420.40">
    <property type="match status" value="2"/>
</dbReference>
<dbReference type="InterPro" id="IPR043129">
    <property type="entry name" value="ATPase_NBD"/>
</dbReference>
<dbReference type="Gene3D" id="1.10.10.10">
    <property type="entry name" value="Winged helix-like DNA-binding domain superfamily/Winged helix DNA-binding domain"/>
    <property type="match status" value="1"/>
</dbReference>
<keyword evidence="2" id="KW-0808">Transferase</keyword>
<dbReference type="SUPFAM" id="SSF53067">
    <property type="entry name" value="Actin-like ATPase domain"/>
    <property type="match status" value="1"/>
</dbReference>
<dbReference type="GO" id="GO:0016301">
    <property type="term" value="F:kinase activity"/>
    <property type="evidence" value="ECO:0007669"/>
    <property type="project" value="UniProtKB-KW"/>
</dbReference>
<name>A0ABT1HYN3_STRSD</name>
<keyword evidence="3" id="KW-1185">Reference proteome</keyword>
<sequence>MRAGSPRLLREINDRVAIEAMLAGGPLTRAELETLIGLSKPATAQLLARLESEGTVRRCGLRGGGRGPRAQLWRVNGALAHVAAVDLTPRTVDVAVADIAGAVLAEHRAPMPRGRGADVLSAFVAALDHAAAMASLTRADLRHVVVGSPGAVDPRTGRLGFAPHLPGWEGFDVPGRLRELLGGDHVDVVVENDVNLLAAEEMATGRAVDARDFVLLCLTPGVGSAVVINRTVLRGATGGAGEIDWMRVPDRADRDTGVDRRGARFGDLLGSAAVSRLAQAHGLPAGGGWAVLRRALATGPAGRPFLTDLARRVATGIAGVVSVVDPELVLLSVGVGEPGVRVLCDLVADELHRMVVPRTPVEPARAGAGAVRSGALRSALALARERVFGLPAVPPSVPR</sequence>
<organism evidence="2 3">
    <name type="scientific">Streptoalloteichus tenebrarius (strain ATCC 17920 / DSM 40477 / JCM 4838 / CBS 697.72 / NBRC 16177 / NCIMB 11028 / NRRL B-12390 / A12253. 1 / ISP 5477)</name>
    <name type="common">Streptomyces tenebrarius</name>
    <dbReference type="NCBI Taxonomy" id="1933"/>
    <lineage>
        <taxon>Bacteria</taxon>
        <taxon>Bacillati</taxon>
        <taxon>Actinomycetota</taxon>
        <taxon>Actinomycetes</taxon>
        <taxon>Pseudonocardiales</taxon>
        <taxon>Pseudonocardiaceae</taxon>
        <taxon>Streptoalloteichus</taxon>
    </lineage>
</organism>
<keyword evidence="2" id="KW-0418">Kinase</keyword>
<evidence type="ECO:0000313" key="3">
    <source>
        <dbReference type="Proteomes" id="UP001205311"/>
    </source>
</evidence>
<dbReference type="InterPro" id="IPR036388">
    <property type="entry name" value="WH-like_DNA-bd_sf"/>
</dbReference>
<dbReference type="InterPro" id="IPR036390">
    <property type="entry name" value="WH_DNA-bd_sf"/>
</dbReference>
<accession>A0ABT1HYN3</accession>
<dbReference type="Pfam" id="PF00480">
    <property type="entry name" value="ROK"/>
    <property type="match status" value="1"/>
</dbReference>
<dbReference type="RefSeq" id="WP_253671474.1">
    <property type="nucleotide sequence ID" value="NZ_JAMTCP010000029.1"/>
</dbReference>
<dbReference type="EMBL" id="JAMTCP010000029">
    <property type="protein sequence ID" value="MCP2260629.1"/>
    <property type="molecule type" value="Genomic_DNA"/>
</dbReference>
<dbReference type="InterPro" id="IPR000600">
    <property type="entry name" value="ROK"/>
</dbReference>
<dbReference type="Proteomes" id="UP001205311">
    <property type="component" value="Unassembled WGS sequence"/>
</dbReference>
<evidence type="ECO:0000256" key="1">
    <source>
        <dbReference type="ARBA" id="ARBA00006479"/>
    </source>
</evidence>
<reference evidence="2 3" key="1">
    <citation type="submission" date="2022-06" db="EMBL/GenBank/DDBJ databases">
        <title>Genomic Encyclopedia of Archaeal and Bacterial Type Strains, Phase II (KMG-II): from individual species to whole genera.</title>
        <authorList>
            <person name="Goeker M."/>
        </authorList>
    </citation>
    <scope>NUCLEOTIDE SEQUENCE [LARGE SCALE GENOMIC DNA]</scope>
    <source>
        <strain evidence="2 3">DSM 40477</strain>
    </source>
</reference>
<comment type="similarity">
    <text evidence="1">Belongs to the ROK (NagC/XylR) family.</text>
</comment>
<dbReference type="SUPFAM" id="SSF46785">
    <property type="entry name" value="Winged helix' DNA-binding domain"/>
    <property type="match status" value="1"/>
</dbReference>
<evidence type="ECO:0000313" key="2">
    <source>
        <dbReference type="EMBL" id="MCP2260629.1"/>
    </source>
</evidence>
<gene>
    <name evidence="2" type="ORF">LX15_004348</name>
</gene>
<protein>
    <submittedName>
        <fullName evidence="2">Sugar kinase of the NBD/HSP70 family, may containing an N-terminal HTH domain</fullName>
    </submittedName>
</protein>